<feature type="region of interest" description="Disordered" evidence="1">
    <location>
        <begin position="1"/>
        <end position="26"/>
    </location>
</feature>
<organism evidence="2 3">
    <name type="scientific">Sphaerobolus stellatus (strain SS14)</name>
    <dbReference type="NCBI Taxonomy" id="990650"/>
    <lineage>
        <taxon>Eukaryota</taxon>
        <taxon>Fungi</taxon>
        <taxon>Dikarya</taxon>
        <taxon>Basidiomycota</taxon>
        <taxon>Agaricomycotina</taxon>
        <taxon>Agaricomycetes</taxon>
        <taxon>Phallomycetidae</taxon>
        <taxon>Geastrales</taxon>
        <taxon>Sphaerobolaceae</taxon>
        <taxon>Sphaerobolus</taxon>
    </lineage>
</organism>
<dbReference type="OrthoDB" id="5584477at2759"/>
<sequence>MYRHKSGRKGGSDVAEEGVRDPSVWTADGHRPFANTPGFTMESLRTFFLFQPTLPTVQDTTAPGLQCLRRQKRAAGEAGKDAVTTGIGLVAPDSGKDLDVIRLKEGRTGSRFFQSFMILTFLTRLRDGEIAPKHDHNDELESFFYGFCYFPATHYQWDAAR</sequence>
<dbReference type="AlphaFoldDB" id="A0A0C9UW84"/>
<gene>
    <name evidence="2" type="ORF">M422DRAFT_268935</name>
</gene>
<name>A0A0C9UW84_SPHS4</name>
<protein>
    <submittedName>
        <fullName evidence="2">Uncharacterized protein</fullName>
    </submittedName>
</protein>
<keyword evidence="3" id="KW-1185">Reference proteome</keyword>
<dbReference type="EMBL" id="KN837279">
    <property type="protein sequence ID" value="KIJ29591.1"/>
    <property type="molecule type" value="Genomic_DNA"/>
</dbReference>
<evidence type="ECO:0000256" key="1">
    <source>
        <dbReference type="SAM" id="MobiDB-lite"/>
    </source>
</evidence>
<accession>A0A0C9UW84</accession>
<evidence type="ECO:0000313" key="2">
    <source>
        <dbReference type="EMBL" id="KIJ29591.1"/>
    </source>
</evidence>
<reference evidence="2 3" key="1">
    <citation type="submission" date="2014-06" db="EMBL/GenBank/DDBJ databases">
        <title>Evolutionary Origins and Diversification of the Mycorrhizal Mutualists.</title>
        <authorList>
            <consortium name="DOE Joint Genome Institute"/>
            <consortium name="Mycorrhizal Genomics Consortium"/>
            <person name="Kohler A."/>
            <person name="Kuo A."/>
            <person name="Nagy L.G."/>
            <person name="Floudas D."/>
            <person name="Copeland A."/>
            <person name="Barry K.W."/>
            <person name="Cichocki N."/>
            <person name="Veneault-Fourrey C."/>
            <person name="LaButti K."/>
            <person name="Lindquist E.A."/>
            <person name="Lipzen A."/>
            <person name="Lundell T."/>
            <person name="Morin E."/>
            <person name="Murat C."/>
            <person name="Riley R."/>
            <person name="Ohm R."/>
            <person name="Sun H."/>
            <person name="Tunlid A."/>
            <person name="Henrissat B."/>
            <person name="Grigoriev I.V."/>
            <person name="Hibbett D.S."/>
            <person name="Martin F."/>
        </authorList>
    </citation>
    <scope>NUCLEOTIDE SEQUENCE [LARGE SCALE GENOMIC DNA]</scope>
    <source>
        <strain evidence="2 3">SS14</strain>
    </source>
</reference>
<proteinExistence type="predicted"/>
<dbReference type="HOGENOM" id="CLU_1644778_0_0_1"/>
<evidence type="ECO:0000313" key="3">
    <source>
        <dbReference type="Proteomes" id="UP000054279"/>
    </source>
</evidence>
<dbReference type="Proteomes" id="UP000054279">
    <property type="component" value="Unassembled WGS sequence"/>
</dbReference>